<evidence type="ECO:0000256" key="11">
    <source>
        <dbReference type="ARBA" id="ARBA00029774"/>
    </source>
</evidence>
<evidence type="ECO:0000256" key="13">
    <source>
        <dbReference type="PIRNR" id="PIRNR004930"/>
    </source>
</evidence>
<keyword evidence="9 13" id="KW-0547">Nucleotide-binding</keyword>
<dbReference type="RefSeq" id="WP_151178608.1">
    <property type="nucleotide sequence ID" value="NZ_CP042906.1"/>
</dbReference>
<keyword evidence="17" id="KW-1185">Reference proteome</keyword>
<dbReference type="InterPro" id="IPR050156">
    <property type="entry name" value="TC-AMP_synthase_SUA5"/>
</dbReference>
<feature type="binding site" evidence="14">
    <location>
        <position position="152"/>
    </location>
    <ligand>
        <name>ATP</name>
        <dbReference type="ChEBI" id="CHEBI:30616"/>
    </ligand>
</feature>
<comment type="similarity">
    <text evidence="2 13">Belongs to the SUA5 family.</text>
</comment>
<evidence type="ECO:0000256" key="12">
    <source>
        <dbReference type="ARBA" id="ARBA00048366"/>
    </source>
</evidence>
<dbReference type="InterPro" id="IPR005145">
    <property type="entry name" value="Sua5_C"/>
</dbReference>
<keyword evidence="7 13" id="KW-0819">tRNA processing</keyword>
<feature type="domain" description="YrdC-like" evidence="15">
    <location>
        <begin position="13"/>
        <end position="200"/>
    </location>
</feature>
<feature type="binding site" evidence="14">
    <location>
        <position position="182"/>
    </location>
    <ligand>
        <name>L-threonine</name>
        <dbReference type="ChEBI" id="CHEBI:57926"/>
    </ligand>
</feature>
<dbReference type="SUPFAM" id="SSF55821">
    <property type="entry name" value="YrdC/RibB"/>
    <property type="match status" value="1"/>
</dbReference>
<dbReference type="PANTHER" id="PTHR17490:SF16">
    <property type="entry name" value="THREONYLCARBAMOYL-AMP SYNTHASE"/>
    <property type="match status" value="1"/>
</dbReference>
<dbReference type="PROSITE" id="PS51163">
    <property type="entry name" value="YRDC"/>
    <property type="match status" value="1"/>
</dbReference>
<keyword evidence="6 13" id="KW-0808">Transferase</keyword>
<comment type="subcellular location">
    <subcellularLocation>
        <location evidence="1 13">Cytoplasm</location>
    </subcellularLocation>
</comment>
<keyword evidence="5 13" id="KW-0963">Cytoplasm</keyword>
<dbReference type="GO" id="GO:0008033">
    <property type="term" value="P:tRNA processing"/>
    <property type="evidence" value="ECO:0007669"/>
    <property type="project" value="UniProtKB-KW"/>
</dbReference>
<gene>
    <name evidence="16" type="ORF">FRZ44_37570</name>
</gene>
<dbReference type="Gene3D" id="3.40.50.11030">
    <property type="entry name" value="Threonylcarbamoyl-AMP synthase, C-terminal domain"/>
    <property type="match status" value="1"/>
</dbReference>
<dbReference type="AlphaFoldDB" id="A0A5J6MQW8"/>
<evidence type="ECO:0000256" key="2">
    <source>
        <dbReference type="ARBA" id="ARBA00007663"/>
    </source>
</evidence>
<evidence type="ECO:0000256" key="14">
    <source>
        <dbReference type="PIRSR" id="PIRSR004930-1"/>
    </source>
</evidence>
<organism evidence="16 17">
    <name type="scientific">Hypericibacter terrae</name>
    <dbReference type="NCBI Taxonomy" id="2602015"/>
    <lineage>
        <taxon>Bacteria</taxon>
        <taxon>Pseudomonadati</taxon>
        <taxon>Pseudomonadota</taxon>
        <taxon>Alphaproteobacteria</taxon>
        <taxon>Rhodospirillales</taxon>
        <taxon>Dongiaceae</taxon>
        <taxon>Hypericibacter</taxon>
    </lineage>
</organism>
<dbReference type="OrthoDB" id="9814580at2"/>
<sequence>MSKPASRILPPTDAAIAEAAALLGAGALVALPTETVYGLAGDATSDLAVAAIFAAKERPQFNPLIAHYPSAGEAARDVTFDEKASELARRFWPGPLTLVLPRRADCRVSLLASAGLDSQAVRVPRHEVAQRLLAKFGKPLAAPSANRSGRISPTQPSHVAEELGERVALILDGGPCKIGIESTVVALLGGGPLLLRPGAVTEEEIEAAIGPIAHAGEGGQPRGPGMLASHYAPDLPLRLDARELREGEALLGFGPLTIGEAKLAINLSPRGDLEEAAAQLFAALRRLDRQGRKQGLTGIAAMPIPERGLGRAINDRLRRAAAPRSGR</sequence>
<dbReference type="PIRSF" id="PIRSF004930">
    <property type="entry name" value="Tln_factor_SUA5"/>
    <property type="match status" value="1"/>
</dbReference>
<name>A0A5J6MQW8_9PROT</name>
<evidence type="ECO:0000313" key="17">
    <source>
        <dbReference type="Proteomes" id="UP000326202"/>
    </source>
</evidence>
<proteinExistence type="inferred from homology"/>
<dbReference type="KEGG" id="htq:FRZ44_37570"/>
<feature type="binding site" evidence="14">
    <location>
        <position position="62"/>
    </location>
    <ligand>
        <name>ATP</name>
        <dbReference type="ChEBI" id="CHEBI:30616"/>
    </ligand>
</feature>
<feature type="binding site" evidence="14">
    <location>
        <position position="142"/>
    </location>
    <ligand>
        <name>L-threonine</name>
        <dbReference type="ChEBI" id="CHEBI:57926"/>
    </ligand>
</feature>
<dbReference type="EMBL" id="CP042906">
    <property type="protein sequence ID" value="QEX18450.1"/>
    <property type="molecule type" value="Genomic_DNA"/>
</dbReference>
<dbReference type="GO" id="GO:0000049">
    <property type="term" value="F:tRNA binding"/>
    <property type="evidence" value="ECO:0007669"/>
    <property type="project" value="TreeGrafter"/>
</dbReference>
<evidence type="ECO:0000256" key="6">
    <source>
        <dbReference type="ARBA" id="ARBA00022679"/>
    </source>
</evidence>
<dbReference type="InterPro" id="IPR038385">
    <property type="entry name" value="Sua5/YwlC_C"/>
</dbReference>
<evidence type="ECO:0000256" key="3">
    <source>
        <dbReference type="ARBA" id="ARBA00012584"/>
    </source>
</evidence>
<keyword evidence="10 13" id="KW-0067">ATP-binding</keyword>
<evidence type="ECO:0000259" key="15">
    <source>
        <dbReference type="PROSITE" id="PS51163"/>
    </source>
</evidence>
<reference evidence="16 17" key="1">
    <citation type="submission" date="2019-08" db="EMBL/GenBank/DDBJ databases">
        <title>Hyperibacter terrae gen. nov., sp. nov. and Hyperibacter viscosus sp. nov., two new members in the family Rhodospirillaceae isolated from the rhizosphere of Hypericum perforatum.</title>
        <authorList>
            <person name="Noviana Z."/>
        </authorList>
    </citation>
    <scope>NUCLEOTIDE SEQUENCE [LARGE SCALE GENOMIC DNA]</scope>
    <source>
        <strain evidence="16 17">R5913</strain>
    </source>
</reference>
<feature type="binding site" evidence="14">
    <location>
        <position position="144"/>
    </location>
    <ligand>
        <name>ATP</name>
        <dbReference type="ChEBI" id="CHEBI:30616"/>
    </ligand>
</feature>
<dbReference type="GO" id="GO:0061710">
    <property type="term" value="F:L-threonylcarbamoyladenylate synthase"/>
    <property type="evidence" value="ECO:0007669"/>
    <property type="project" value="UniProtKB-EC"/>
</dbReference>
<evidence type="ECO:0000256" key="4">
    <source>
        <dbReference type="ARBA" id="ARBA00015492"/>
    </source>
</evidence>
<evidence type="ECO:0000256" key="7">
    <source>
        <dbReference type="ARBA" id="ARBA00022694"/>
    </source>
</evidence>
<comment type="function">
    <text evidence="13">Required for the formation of a threonylcarbamoyl group on adenosine at position 37 (t(6)A37) in tRNAs that read codons beginning with adenine.</text>
</comment>
<dbReference type="InterPro" id="IPR006070">
    <property type="entry name" value="Sua5-like_dom"/>
</dbReference>
<comment type="catalytic activity">
    <reaction evidence="12 13">
        <text>L-threonine + hydrogencarbonate + ATP = L-threonylcarbamoyladenylate + diphosphate + H2O</text>
        <dbReference type="Rhea" id="RHEA:36407"/>
        <dbReference type="ChEBI" id="CHEBI:15377"/>
        <dbReference type="ChEBI" id="CHEBI:17544"/>
        <dbReference type="ChEBI" id="CHEBI:30616"/>
        <dbReference type="ChEBI" id="CHEBI:33019"/>
        <dbReference type="ChEBI" id="CHEBI:57926"/>
        <dbReference type="ChEBI" id="CHEBI:73682"/>
        <dbReference type="EC" id="2.7.7.87"/>
    </reaction>
</comment>
<dbReference type="InterPro" id="IPR010923">
    <property type="entry name" value="T(6)A37_SUA5"/>
</dbReference>
<feature type="binding site" evidence="14">
    <location>
        <position position="122"/>
    </location>
    <ligand>
        <name>L-threonine</name>
        <dbReference type="ChEBI" id="CHEBI:57926"/>
    </ligand>
</feature>
<evidence type="ECO:0000256" key="1">
    <source>
        <dbReference type="ARBA" id="ARBA00004496"/>
    </source>
</evidence>
<keyword evidence="8 13" id="KW-0548">Nucleotidyltransferase</keyword>
<evidence type="ECO:0000313" key="16">
    <source>
        <dbReference type="EMBL" id="QEX18450.1"/>
    </source>
</evidence>
<dbReference type="Pfam" id="PF03481">
    <property type="entry name" value="Sua5_C"/>
    <property type="match status" value="1"/>
</dbReference>
<evidence type="ECO:0000256" key="5">
    <source>
        <dbReference type="ARBA" id="ARBA00022490"/>
    </source>
</evidence>
<evidence type="ECO:0000256" key="8">
    <source>
        <dbReference type="ARBA" id="ARBA00022695"/>
    </source>
</evidence>
<dbReference type="PANTHER" id="PTHR17490">
    <property type="entry name" value="SUA5"/>
    <property type="match status" value="1"/>
</dbReference>
<evidence type="ECO:0000256" key="9">
    <source>
        <dbReference type="ARBA" id="ARBA00022741"/>
    </source>
</evidence>
<dbReference type="GO" id="GO:0006450">
    <property type="term" value="P:regulation of translational fidelity"/>
    <property type="evidence" value="ECO:0007669"/>
    <property type="project" value="TreeGrafter"/>
</dbReference>
<accession>A0A5J6MQW8</accession>
<feature type="binding site" evidence="14">
    <location>
        <position position="67"/>
    </location>
    <ligand>
        <name>L-threonine</name>
        <dbReference type="ChEBI" id="CHEBI:57926"/>
    </ligand>
</feature>
<dbReference type="NCBIfam" id="TIGR00057">
    <property type="entry name" value="L-threonylcarbamoyladenylate synthase"/>
    <property type="match status" value="1"/>
</dbReference>
<dbReference type="GO" id="GO:0005737">
    <property type="term" value="C:cytoplasm"/>
    <property type="evidence" value="ECO:0007669"/>
    <property type="project" value="UniProtKB-SubCell"/>
</dbReference>
<feature type="binding site" evidence="14">
    <location>
        <position position="196"/>
    </location>
    <ligand>
        <name>ATP</name>
        <dbReference type="ChEBI" id="CHEBI:30616"/>
    </ligand>
</feature>
<dbReference type="EC" id="2.7.7.87" evidence="3 13"/>
<evidence type="ECO:0000256" key="10">
    <source>
        <dbReference type="ARBA" id="ARBA00022840"/>
    </source>
</evidence>
<dbReference type="InterPro" id="IPR017945">
    <property type="entry name" value="DHBP_synth_RibB-like_a/b_dom"/>
</dbReference>
<feature type="binding site" evidence="14">
    <location>
        <position position="35"/>
    </location>
    <ligand>
        <name>L-threonine</name>
        <dbReference type="ChEBI" id="CHEBI:57926"/>
    </ligand>
</feature>
<feature type="binding site" evidence="14">
    <location>
        <position position="231"/>
    </location>
    <ligand>
        <name>ATP</name>
        <dbReference type="ChEBI" id="CHEBI:30616"/>
    </ligand>
</feature>
<dbReference type="GO" id="GO:0005524">
    <property type="term" value="F:ATP binding"/>
    <property type="evidence" value="ECO:0007669"/>
    <property type="project" value="UniProtKB-UniRule"/>
</dbReference>
<dbReference type="Proteomes" id="UP000326202">
    <property type="component" value="Chromosome"/>
</dbReference>
<feature type="binding site" evidence="14">
    <location>
        <position position="58"/>
    </location>
    <ligand>
        <name>ATP</name>
        <dbReference type="ChEBI" id="CHEBI:30616"/>
    </ligand>
</feature>
<dbReference type="Pfam" id="PF01300">
    <property type="entry name" value="Sua5_yciO_yrdC"/>
    <property type="match status" value="1"/>
</dbReference>
<protein>
    <recommendedName>
        <fullName evidence="4 13">Threonylcarbamoyl-AMP synthase</fullName>
        <shortName evidence="13">TC-AMP synthase</shortName>
        <ecNumber evidence="3 13">2.7.7.87</ecNumber>
    </recommendedName>
    <alternativeName>
        <fullName evidence="11 13">L-threonylcarbamoyladenylate synthase</fullName>
    </alternativeName>
</protein>
<dbReference type="GO" id="GO:0003725">
    <property type="term" value="F:double-stranded RNA binding"/>
    <property type="evidence" value="ECO:0007669"/>
    <property type="project" value="UniProtKB-UniRule"/>
</dbReference>
<dbReference type="Gene3D" id="3.90.870.10">
    <property type="entry name" value="DHBP synthase"/>
    <property type="match status" value="1"/>
</dbReference>